<dbReference type="GO" id="GO:0000287">
    <property type="term" value="F:magnesium ion binding"/>
    <property type="evidence" value="ECO:0007669"/>
    <property type="project" value="UniProtKB-ARBA"/>
</dbReference>
<comment type="cofactor">
    <cofactor evidence="2">
        <name>thiamine diphosphate</name>
        <dbReference type="ChEBI" id="CHEBI:58937"/>
    </cofactor>
</comment>
<evidence type="ECO:0000313" key="6">
    <source>
        <dbReference type="EMBL" id="ORA69393.1"/>
    </source>
</evidence>
<evidence type="ECO:0000256" key="1">
    <source>
        <dbReference type="ARBA" id="ARBA00001946"/>
    </source>
</evidence>
<evidence type="ECO:0000256" key="4">
    <source>
        <dbReference type="ARBA" id="ARBA00023052"/>
    </source>
</evidence>
<dbReference type="PANTHER" id="PTHR11516">
    <property type="entry name" value="PYRUVATE DEHYDROGENASE E1 COMPONENT, ALPHA SUBUNIT BACTERIAL AND ORGANELLAR"/>
    <property type="match status" value="1"/>
</dbReference>
<accession>A0A1X0DAH5</accession>
<dbReference type="SUPFAM" id="SSF52518">
    <property type="entry name" value="Thiamin diphosphate-binding fold (THDP-binding)"/>
    <property type="match status" value="1"/>
</dbReference>
<gene>
    <name evidence="6" type="ORF">BST23_01740</name>
</gene>
<feature type="domain" description="Dehydrogenase E1 component" evidence="5">
    <location>
        <begin position="23"/>
        <end position="314"/>
    </location>
</feature>
<dbReference type="RefSeq" id="WP_064927879.1">
    <property type="nucleotide sequence ID" value="NZ_JBCGVB010000003.1"/>
</dbReference>
<reference evidence="6 7" key="1">
    <citation type="submission" date="2017-02" db="EMBL/GenBank/DDBJ databases">
        <title>The new phylogeny of genus Mycobacterium.</title>
        <authorList>
            <person name="Tortoli E."/>
            <person name="Trovato A."/>
            <person name="Cirillo D.M."/>
        </authorList>
    </citation>
    <scope>NUCLEOTIDE SEQUENCE [LARGE SCALE GENOMIC DNA]</scope>
    <source>
        <strain evidence="6 7">FI-09383</strain>
    </source>
</reference>
<evidence type="ECO:0000256" key="3">
    <source>
        <dbReference type="ARBA" id="ARBA00023002"/>
    </source>
</evidence>
<dbReference type="GO" id="GO:0006086">
    <property type="term" value="P:pyruvate decarboxylation to acetyl-CoA"/>
    <property type="evidence" value="ECO:0007669"/>
    <property type="project" value="TreeGrafter"/>
</dbReference>
<comment type="cofactor">
    <cofactor evidence="1">
        <name>Mg(2+)</name>
        <dbReference type="ChEBI" id="CHEBI:18420"/>
    </cofactor>
</comment>
<dbReference type="AlphaFoldDB" id="A0A1X0DAH5"/>
<comment type="caution">
    <text evidence="6">The sequence shown here is derived from an EMBL/GenBank/DDBJ whole genome shotgun (WGS) entry which is preliminary data.</text>
</comment>
<evidence type="ECO:0000259" key="5">
    <source>
        <dbReference type="Pfam" id="PF00676"/>
    </source>
</evidence>
<keyword evidence="4" id="KW-0786">Thiamine pyrophosphate</keyword>
<keyword evidence="3" id="KW-0560">Oxidoreductase</keyword>
<dbReference type="OrthoDB" id="9766715at2"/>
<dbReference type="EMBL" id="MVHP01000001">
    <property type="protein sequence ID" value="ORA69393.1"/>
    <property type="molecule type" value="Genomic_DNA"/>
</dbReference>
<dbReference type="GO" id="GO:0004739">
    <property type="term" value="F:pyruvate dehydrogenase (acetyl-transferring) activity"/>
    <property type="evidence" value="ECO:0007669"/>
    <property type="project" value="TreeGrafter"/>
</dbReference>
<dbReference type="Gene3D" id="3.40.50.970">
    <property type="match status" value="1"/>
</dbReference>
<evidence type="ECO:0000256" key="2">
    <source>
        <dbReference type="ARBA" id="ARBA00001964"/>
    </source>
</evidence>
<organism evidence="6 7">
    <name type="scientific">Mycolicibacterium elephantis</name>
    <dbReference type="NCBI Taxonomy" id="81858"/>
    <lineage>
        <taxon>Bacteria</taxon>
        <taxon>Bacillati</taxon>
        <taxon>Actinomycetota</taxon>
        <taxon>Actinomycetes</taxon>
        <taxon>Mycobacteriales</taxon>
        <taxon>Mycobacteriaceae</taxon>
        <taxon>Mycolicibacterium</taxon>
    </lineage>
</organism>
<dbReference type="InterPro" id="IPR001017">
    <property type="entry name" value="DH_E1"/>
</dbReference>
<evidence type="ECO:0000313" key="7">
    <source>
        <dbReference type="Proteomes" id="UP000192772"/>
    </source>
</evidence>
<proteinExistence type="predicted"/>
<dbReference type="InterPro" id="IPR029061">
    <property type="entry name" value="THDP-binding"/>
</dbReference>
<dbReference type="STRING" id="81858.BST23_01740"/>
<name>A0A1X0DAH5_9MYCO</name>
<sequence length="331" mass="35205">MISTATRFIGEKTDLLELYRRMCVLRELDIVLEELRAEGLVKGPMHVGFGQEAAGIGATAALRDGDITTATHRPHAQYVGLGLPLGPTVAEMMGRADGQCGGRGGHMLIADPDHGLLAPSGIIGHSLLLAVGHGYTQRLAGDGRVTLCVTGDGAVNSGAFNEAANMAALWQLPVVIFVENNQYALSVRLDRHVRETELYRRGWGYGIPGVRVDGNDVEAVHRCVARAVARARDGKGPTLVEAVTYRAAVFSGADHGGYRDPAEGAGFTDPLSLARGRLIDAGTSPDQVDAIERAARREVEDAVAFAKASPWPDPAELTAIATKWDGREPRS</sequence>
<dbReference type="InterPro" id="IPR050642">
    <property type="entry name" value="PDH_E1_Alpha_Subunit"/>
</dbReference>
<dbReference type="Pfam" id="PF00676">
    <property type="entry name" value="E1_dh"/>
    <property type="match status" value="1"/>
</dbReference>
<dbReference type="CDD" id="cd02000">
    <property type="entry name" value="TPP_E1_PDC_ADC_BCADC"/>
    <property type="match status" value="1"/>
</dbReference>
<dbReference type="Proteomes" id="UP000192772">
    <property type="component" value="Unassembled WGS sequence"/>
</dbReference>
<protein>
    <recommendedName>
        <fullName evidence="5">Dehydrogenase E1 component domain-containing protein</fullName>
    </recommendedName>
</protein>
<dbReference type="PANTHER" id="PTHR11516:SF60">
    <property type="entry name" value="PYRUVATE DEHYDROGENASE E1 COMPONENT SUBUNIT ALPHA"/>
    <property type="match status" value="1"/>
</dbReference>